<dbReference type="InterPro" id="IPR000630">
    <property type="entry name" value="Ribosomal_uS8"/>
</dbReference>
<evidence type="ECO:0000256" key="6">
    <source>
        <dbReference type="HAMAP-Rule" id="MF_01302"/>
    </source>
</evidence>
<organism evidence="8">
    <name type="scientific">Candidatus Kentrum sp. TUN</name>
    <dbReference type="NCBI Taxonomy" id="2126343"/>
    <lineage>
        <taxon>Bacteria</taxon>
        <taxon>Pseudomonadati</taxon>
        <taxon>Pseudomonadota</taxon>
        <taxon>Gammaproteobacteria</taxon>
        <taxon>Candidatus Kentrum</taxon>
    </lineage>
</organism>
<dbReference type="GO" id="GO:0019843">
    <property type="term" value="F:rRNA binding"/>
    <property type="evidence" value="ECO:0007669"/>
    <property type="project" value="UniProtKB-UniRule"/>
</dbReference>
<proteinExistence type="inferred from homology"/>
<dbReference type="GO" id="GO:1990904">
    <property type="term" value="C:ribonucleoprotein complex"/>
    <property type="evidence" value="ECO:0007669"/>
    <property type="project" value="UniProtKB-KW"/>
</dbReference>
<dbReference type="EMBL" id="CAADFY010000067">
    <property type="protein sequence ID" value="VFK55375.1"/>
    <property type="molecule type" value="Genomic_DNA"/>
</dbReference>
<comment type="function">
    <text evidence="6">One of the primary rRNA binding proteins, it binds directly to 16S rRNA central domain where it helps coordinate assembly of the platform of the 30S subunit.</text>
</comment>
<dbReference type="InterPro" id="IPR047863">
    <property type="entry name" value="Ribosomal_uS8_CS"/>
</dbReference>
<dbReference type="GO" id="GO:0006412">
    <property type="term" value="P:translation"/>
    <property type="evidence" value="ECO:0007669"/>
    <property type="project" value="UniProtKB-UniRule"/>
</dbReference>
<dbReference type="GO" id="GO:0005840">
    <property type="term" value="C:ribosome"/>
    <property type="evidence" value="ECO:0007669"/>
    <property type="project" value="UniProtKB-KW"/>
</dbReference>
<dbReference type="SUPFAM" id="SSF56047">
    <property type="entry name" value="Ribosomal protein S8"/>
    <property type="match status" value="1"/>
</dbReference>
<name>A0A450ZNF9_9GAMM</name>
<accession>A0A450ZNF9</accession>
<dbReference type="InterPro" id="IPR035987">
    <property type="entry name" value="Ribosomal_uS8_sf"/>
</dbReference>
<dbReference type="FunFam" id="3.30.1490.10:FF:000001">
    <property type="entry name" value="30S ribosomal protein S8"/>
    <property type="match status" value="1"/>
</dbReference>
<evidence type="ECO:0000256" key="4">
    <source>
        <dbReference type="ARBA" id="ARBA00035258"/>
    </source>
</evidence>
<evidence type="ECO:0000256" key="5">
    <source>
        <dbReference type="ARBA" id="ARBA00046740"/>
    </source>
</evidence>
<gene>
    <name evidence="6" type="primary">rpsH</name>
    <name evidence="9" type="ORF">BECKTUN1418E_GA0071001_106413</name>
    <name evidence="8" type="ORF">BECKTUN1418F_GA0071002_106713</name>
</gene>
<dbReference type="EMBL" id="CAADFV010000064">
    <property type="protein sequence ID" value="VFK61317.1"/>
    <property type="molecule type" value="Genomic_DNA"/>
</dbReference>
<comment type="similarity">
    <text evidence="1 6 7">Belongs to the universal ribosomal protein uS8 family.</text>
</comment>
<comment type="subunit">
    <text evidence="5 6">Part of the 30S ribosomal subunit. Contacts proteins S5 and S12.</text>
</comment>
<dbReference type="HAMAP" id="MF_01302_B">
    <property type="entry name" value="Ribosomal_uS8_B"/>
    <property type="match status" value="1"/>
</dbReference>
<evidence type="ECO:0000256" key="2">
    <source>
        <dbReference type="ARBA" id="ARBA00022980"/>
    </source>
</evidence>
<dbReference type="PROSITE" id="PS00053">
    <property type="entry name" value="RIBOSOMAL_S8"/>
    <property type="match status" value="1"/>
</dbReference>
<keyword evidence="3 6" id="KW-0687">Ribonucleoprotein</keyword>
<dbReference type="PANTHER" id="PTHR11758">
    <property type="entry name" value="40S RIBOSOMAL PROTEIN S15A"/>
    <property type="match status" value="1"/>
</dbReference>
<dbReference type="Gene3D" id="3.30.1490.10">
    <property type="match status" value="1"/>
</dbReference>
<dbReference type="GO" id="GO:0005737">
    <property type="term" value="C:cytoplasm"/>
    <property type="evidence" value="ECO:0007669"/>
    <property type="project" value="UniProtKB-ARBA"/>
</dbReference>
<evidence type="ECO:0000256" key="3">
    <source>
        <dbReference type="ARBA" id="ARBA00023274"/>
    </source>
</evidence>
<reference evidence="8" key="1">
    <citation type="submission" date="2019-02" db="EMBL/GenBank/DDBJ databases">
        <authorList>
            <person name="Gruber-Vodicka R. H."/>
            <person name="Seah K. B. B."/>
        </authorList>
    </citation>
    <scope>NUCLEOTIDE SEQUENCE</scope>
    <source>
        <strain evidence="9">BECK_BY2</strain>
        <strain evidence="8">BECK_BY3</strain>
    </source>
</reference>
<sequence>MPRCGGMFLGLLRQVGEDDKDMSLQDPIADMLTRIRNGQAAGKVVVVMPSSVGKVAIAEVLKQEGYIKDHSVADFEGKAQLSIVLKYHNGKPVINTIKRISRPGLRVYRKKNALPTVIGDLGIAIISTSKGVMTNQAARSSGYGGELLCIVF</sequence>
<dbReference type="Gene3D" id="3.30.1370.30">
    <property type="match status" value="1"/>
</dbReference>
<keyword evidence="6" id="KW-0694">RNA-binding</keyword>
<evidence type="ECO:0000313" key="8">
    <source>
        <dbReference type="EMBL" id="VFK55375.1"/>
    </source>
</evidence>
<evidence type="ECO:0000256" key="7">
    <source>
        <dbReference type="RuleBase" id="RU003660"/>
    </source>
</evidence>
<dbReference type="NCBIfam" id="NF001109">
    <property type="entry name" value="PRK00136.1"/>
    <property type="match status" value="1"/>
</dbReference>
<evidence type="ECO:0000313" key="9">
    <source>
        <dbReference type="EMBL" id="VFK61317.1"/>
    </source>
</evidence>
<dbReference type="AlphaFoldDB" id="A0A450ZNF9"/>
<keyword evidence="2 6" id="KW-0689">Ribosomal protein</keyword>
<dbReference type="GO" id="GO:0003735">
    <property type="term" value="F:structural constituent of ribosome"/>
    <property type="evidence" value="ECO:0007669"/>
    <property type="project" value="InterPro"/>
</dbReference>
<evidence type="ECO:0000256" key="1">
    <source>
        <dbReference type="ARBA" id="ARBA00006471"/>
    </source>
</evidence>
<dbReference type="Pfam" id="PF00410">
    <property type="entry name" value="Ribosomal_S8"/>
    <property type="match status" value="1"/>
</dbReference>
<protein>
    <recommendedName>
        <fullName evidence="4 6">Small ribosomal subunit protein uS8</fullName>
    </recommendedName>
</protein>
<keyword evidence="6" id="KW-0699">rRNA-binding</keyword>